<comment type="caution">
    <text evidence="3">The sequence shown here is derived from an EMBL/GenBank/DDBJ whole genome shotgun (WGS) entry which is preliminary data.</text>
</comment>
<sequence>MYDVIIIGAGISGLGAARVLTRESCSVLVLEARSRPGGRIHAVRLPPSGATNPFPTDSACLPRPPSTINHDHLSVFHTVHPEQGSNGGELKSSNSESSESSNSQSTYPQADTHDSCSDGKPSTDSIDPTGPVDVDLGANYLIGCSNRQTDQPLFHMARLLGVPTVTCVGDLCKKYRGWECAELAVWRDHRQPHAPSIPIEQVAEAAFLFDKVVHLAVHQHLTLRARLQSNPVAVAPDTEYGADEPSVKQLIDDALQSILQSEAHFGLRPAPNFRDEVEEGIFHSIVMRYLAYVNPIDRLPHTVLDELCEVVSPPWHLNVHADVILNSLGLQSSRKHQLTLPQRLALTYPSAEQREAYHVWAERKLRALSTGQAGSSPTVARVVTVSWEDRLVTGRFSDLIRPLMENVTIVYNAVVTDIDWAVGLEPDGGCDGSVRVRAVVRRQDTDDLANYYHGSALEETFYEAKICIVTVPVGVLKGLDPRSSIEFRPELPVAKREAIRRLGPPFLGAPTHEKVIMRFRAPEDVFWDAQAAHLKCPDPRLHILNLHRYGKPGVLCAHIWGGSGLCTAGHSNQEVVDVILNLLDRMYPTASSIPNVKRGIPDPMCYLVTHWSEDPFSLGAYTTGEPGSSDADRLIYAASLTDQDARNALWGQSSDRQRQSNGDIKPCPRLMFAGEGTLTASEAKECTHGALQTGVLRALELLPFLKEKSPTVNDYRNSRHSLANNTTPPLSIPLHLDDAQMRSLILSKLAYYLVGRPLTRWLTGLHSIHPRPNRVNRQSSRTMHCAAFLNDNSSTTVNGRHSKLTDALALSSSQSTAGGRRHLPERNDFDDTNCGVSRGSKTSTVRRNNRRDGGGGSIHRTAGRGHSNSARTTALTRTPKRSRRAHGAVRRRGGMTRPSSNFVCVSQDSQSETSSTTIEARIPSLTTNTTWFPDGRDPTTVQKYLNAFHELSSRWHLFDITSRELVLHELSDMLDDLRSRHRLLETTDPEILVSSSPHSPSLFLLPPDNPMAC</sequence>
<dbReference type="InterPro" id="IPR002937">
    <property type="entry name" value="Amino_oxidase"/>
</dbReference>
<dbReference type="Gene3D" id="3.50.50.60">
    <property type="entry name" value="FAD/NAD(P)-binding domain"/>
    <property type="match status" value="1"/>
</dbReference>
<evidence type="ECO:0000256" key="1">
    <source>
        <dbReference type="SAM" id="MobiDB-lite"/>
    </source>
</evidence>
<dbReference type="PANTHER" id="PTHR10742">
    <property type="entry name" value="FLAVIN MONOAMINE OXIDASE"/>
    <property type="match status" value="1"/>
</dbReference>
<feature type="compositionally biased region" description="Low complexity" evidence="1">
    <location>
        <begin position="906"/>
        <end position="917"/>
    </location>
</feature>
<protein>
    <recommendedName>
        <fullName evidence="2">Amine oxidase domain-containing protein</fullName>
    </recommendedName>
</protein>
<proteinExistence type="predicted"/>
<dbReference type="Proteomes" id="UP000822476">
    <property type="component" value="Unassembled WGS sequence"/>
</dbReference>
<evidence type="ECO:0000313" key="4">
    <source>
        <dbReference type="Proteomes" id="UP000822476"/>
    </source>
</evidence>
<feature type="compositionally biased region" description="Low complexity" evidence="1">
    <location>
        <begin position="88"/>
        <end position="105"/>
    </location>
</feature>
<dbReference type="PANTHER" id="PTHR10742:SF410">
    <property type="entry name" value="LYSINE-SPECIFIC HISTONE DEMETHYLASE 2"/>
    <property type="match status" value="1"/>
</dbReference>
<evidence type="ECO:0000313" key="3">
    <source>
        <dbReference type="EMBL" id="KAF7259745.1"/>
    </source>
</evidence>
<dbReference type="EMBL" id="JTDE01001059">
    <property type="protein sequence ID" value="KAF7259745.1"/>
    <property type="molecule type" value="Genomic_DNA"/>
</dbReference>
<keyword evidence="4" id="KW-1185">Reference proteome</keyword>
<dbReference type="Pfam" id="PF13450">
    <property type="entry name" value="NAD_binding_8"/>
    <property type="match status" value="1"/>
</dbReference>
<organism evidence="3 4">
    <name type="scientific">Paragonimus skrjabini miyazakii</name>
    <dbReference type="NCBI Taxonomy" id="59628"/>
    <lineage>
        <taxon>Eukaryota</taxon>
        <taxon>Metazoa</taxon>
        <taxon>Spiralia</taxon>
        <taxon>Lophotrochozoa</taxon>
        <taxon>Platyhelminthes</taxon>
        <taxon>Trematoda</taxon>
        <taxon>Digenea</taxon>
        <taxon>Plagiorchiida</taxon>
        <taxon>Troglotremata</taxon>
        <taxon>Troglotrematidae</taxon>
        <taxon>Paragonimus</taxon>
    </lineage>
</organism>
<feature type="region of interest" description="Disordered" evidence="1">
    <location>
        <begin position="41"/>
        <end position="131"/>
    </location>
</feature>
<dbReference type="OrthoDB" id="7777654at2759"/>
<dbReference type="Gene3D" id="3.90.660.10">
    <property type="match status" value="1"/>
</dbReference>
<dbReference type="Pfam" id="PF01593">
    <property type="entry name" value="Amino_oxidase"/>
    <property type="match status" value="1"/>
</dbReference>
<feature type="compositionally biased region" description="Polar residues" evidence="1">
    <location>
        <begin position="866"/>
        <end position="876"/>
    </location>
</feature>
<name>A0A8S9YXB7_9TREM</name>
<accession>A0A8S9YXB7</accession>
<feature type="region of interest" description="Disordered" evidence="1">
    <location>
        <begin position="809"/>
        <end position="917"/>
    </location>
</feature>
<dbReference type="InterPro" id="IPR036188">
    <property type="entry name" value="FAD/NAD-bd_sf"/>
</dbReference>
<dbReference type="AlphaFoldDB" id="A0A8S9YXB7"/>
<dbReference type="InterPro" id="IPR050281">
    <property type="entry name" value="Flavin_monoamine_oxidase"/>
</dbReference>
<dbReference type="SUPFAM" id="SSF54373">
    <property type="entry name" value="FAD-linked reductases, C-terminal domain"/>
    <property type="match status" value="1"/>
</dbReference>
<dbReference type="SUPFAM" id="SSF51905">
    <property type="entry name" value="FAD/NAD(P)-binding domain"/>
    <property type="match status" value="1"/>
</dbReference>
<gene>
    <name evidence="3" type="ORF">EG68_04257</name>
</gene>
<evidence type="ECO:0000259" key="2">
    <source>
        <dbReference type="Pfam" id="PF01593"/>
    </source>
</evidence>
<feature type="compositionally biased region" description="Basic residues" evidence="1">
    <location>
        <begin position="878"/>
        <end position="894"/>
    </location>
</feature>
<feature type="domain" description="Amine oxidase" evidence="2">
    <location>
        <begin position="399"/>
        <end position="698"/>
    </location>
</feature>
<reference evidence="3" key="1">
    <citation type="submission" date="2019-07" db="EMBL/GenBank/DDBJ databases">
        <title>Annotation for the trematode Paragonimus miyazaki's.</title>
        <authorList>
            <person name="Choi Y.-J."/>
        </authorList>
    </citation>
    <scope>NUCLEOTIDE SEQUENCE</scope>
    <source>
        <strain evidence="3">Japan</strain>
    </source>
</reference>
<dbReference type="GO" id="GO:0016491">
    <property type="term" value="F:oxidoreductase activity"/>
    <property type="evidence" value="ECO:0007669"/>
    <property type="project" value="InterPro"/>
</dbReference>